<dbReference type="SUPFAM" id="SSF54928">
    <property type="entry name" value="RNA-binding domain, RBD"/>
    <property type="match status" value="1"/>
</dbReference>
<gene>
    <name evidence="7" type="ORF">PCANC_19475</name>
</gene>
<comment type="caution">
    <text evidence="7">The sequence shown here is derived from an EMBL/GenBank/DDBJ whole genome shotgun (WGS) entry which is preliminary data.</text>
</comment>
<dbReference type="InterPro" id="IPR012677">
    <property type="entry name" value="Nucleotide-bd_a/b_plait_sf"/>
</dbReference>
<dbReference type="GO" id="GO:0005730">
    <property type="term" value="C:nucleolus"/>
    <property type="evidence" value="ECO:0007669"/>
    <property type="project" value="UniProtKB-SubCell"/>
</dbReference>
<keyword evidence="8" id="KW-1185">Reference proteome</keyword>
<dbReference type="InterPro" id="IPR000504">
    <property type="entry name" value="RRM_dom"/>
</dbReference>
<protein>
    <recommendedName>
        <fullName evidence="6">RRM domain-containing protein</fullName>
    </recommendedName>
</protein>
<dbReference type="AlphaFoldDB" id="A0A2N5SCV5"/>
<evidence type="ECO:0000259" key="6">
    <source>
        <dbReference type="PROSITE" id="PS50102"/>
    </source>
</evidence>
<dbReference type="PROSITE" id="PS50102">
    <property type="entry name" value="RRM"/>
    <property type="match status" value="1"/>
</dbReference>
<feature type="compositionally biased region" description="Basic residues" evidence="5">
    <location>
        <begin position="303"/>
        <end position="312"/>
    </location>
</feature>
<evidence type="ECO:0000256" key="1">
    <source>
        <dbReference type="ARBA" id="ARBA00004604"/>
    </source>
</evidence>
<dbReference type="EMBL" id="PGCJ01001037">
    <property type="protein sequence ID" value="PLW11005.1"/>
    <property type="molecule type" value="Genomic_DNA"/>
</dbReference>
<evidence type="ECO:0000256" key="4">
    <source>
        <dbReference type="PROSITE-ProRule" id="PRU00176"/>
    </source>
</evidence>
<dbReference type="GO" id="GO:0003723">
    <property type="term" value="F:RNA binding"/>
    <property type="evidence" value="ECO:0007669"/>
    <property type="project" value="UniProtKB-UniRule"/>
</dbReference>
<feature type="compositionally biased region" description="Polar residues" evidence="5">
    <location>
        <begin position="384"/>
        <end position="394"/>
    </location>
</feature>
<feature type="region of interest" description="Disordered" evidence="5">
    <location>
        <begin position="100"/>
        <end position="173"/>
    </location>
</feature>
<organism evidence="7 8">
    <name type="scientific">Puccinia coronata f. sp. avenae</name>
    <dbReference type="NCBI Taxonomy" id="200324"/>
    <lineage>
        <taxon>Eukaryota</taxon>
        <taxon>Fungi</taxon>
        <taxon>Dikarya</taxon>
        <taxon>Basidiomycota</taxon>
        <taxon>Pucciniomycotina</taxon>
        <taxon>Pucciniomycetes</taxon>
        <taxon>Pucciniales</taxon>
        <taxon>Pucciniaceae</taxon>
        <taxon>Puccinia</taxon>
    </lineage>
</organism>
<feature type="domain" description="RRM" evidence="6">
    <location>
        <begin position="6"/>
        <end position="86"/>
    </location>
</feature>
<feature type="compositionally biased region" description="Polar residues" evidence="5">
    <location>
        <begin position="507"/>
        <end position="520"/>
    </location>
</feature>
<dbReference type="Pfam" id="PF00076">
    <property type="entry name" value="RRM_1"/>
    <property type="match status" value="1"/>
</dbReference>
<proteinExistence type="predicted"/>
<sequence>MEQQQFRLHVGGLGPSVAPQDLERRFASFGTVVKVDGVGKLDANGSPLRYAFVDILSTDSEMKRCMNLLSGTTYKGSTLRIAPARPDYVARAERERANLPSPLSWTPTKKPSGFAKRKPLETGKKTFQSARRQWMEERSRNVTSDIPNVTRPLRPLHPVDSGPSEGNDPLETSDCVRVPTRARRIRIDPTIYRAAIKNRKTHILGPRAMSIQQYNLGFGGGAKDVKKSQATQVMWECELGEDDHVVWRLATGSDVVQEERVQLSSCTLQKLKTVDERHSSKSLEYQSTEHPTTLRLRGGGPSKRPRQSHKQPKPPTPTSLSPNRNQFIRLRIQKTHQGTQAAVERQKVKEQRQGCHFEDTIEFAPTTVIESSKKRQTSTDKAKSCQQSQQTLQGKSDLDSPLDQSTPAGSDDNMMSSTSEASASSRPKVSDSDNSSESNASSRSESGSDSDTSPESNENASPEPDDNASPESDDDASPESDDSSESGGTCQSEPSMNEHLPSETPHLKTSLSRSPNSDSMSIKESKNVTIEQDVVLPSPDSNARADVCNGANNNIKRTRSTDQTIDDHAKPANTSAVRLTDLTDMFKAKEPEKTGFRLTDVLGGMELDEDVLGLDIGSEMDTPEFGSALQSEQRENGQLDKSKAFIHPYRLKDNSFAQSQKCTQVINSLISTEHREAVRQQWLSGDLASSSDSWRTFIRTESRTEIETAHDGKKSALTEQMRRKHKDAIKRDRKWGNRQSVKTSTHKGSEAESDLSN</sequence>
<evidence type="ECO:0000256" key="5">
    <source>
        <dbReference type="SAM" id="MobiDB-lite"/>
    </source>
</evidence>
<dbReference type="OrthoDB" id="21643at2759"/>
<evidence type="ECO:0000256" key="3">
    <source>
        <dbReference type="ARBA" id="ARBA00023242"/>
    </source>
</evidence>
<dbReference type="Proteomes" id="UP000235388">
    <property type="component" value="Unassembled WGS sequence"/>
</dbReference>
<dbReference type="STRING" id="200324.A0A2N5SCV5"/>
<feature type="region of interest" description="Disordered" evidence="5">
    <location>
        <begin position="704"/>
        <end position="757"/>
    </location>
</feature>
<keyword evidence="2 4" id="KW-0694">RNA-binding</keyword>
<evidence type="ECO:0000256" key="2">
    <source>
        <dbReference type="ARBA" id="ARBA00022884"/>
    </source>
</evidence>
<feature type="compositionally biased region" description="Acidic residues" evidence="5">
    <location>
        <begin position="463"/>
        <end position="484"/>
    </location>
</feature>
<feature type="region of interest" description="Disordered" evidence="5">
    <location>
        <begin position="366"/>
        <end position="546"/>
    </location>
</feature>
<evidence type="ECO:0000313" key="7">
    <source>
        <dbReference type="EMBL" id="PLW11005.1"/>
    </source>
</evidence>
<dbReference type="InterPro" id="IPR034138">
    <property type="entry name" value="NOP8_RRM"/>
</dbReference>
<feature type="region of interest" description="Disordered" evidence="5">
    <location>
        <begin position="277"/>
        <end position="324"/>
    </location>
</feature>
<dbReference type="Gene3D" id="3.30.70.330">
    <property type="match status" value="1"/>
</dbReference>
<feature type="compositionally biased region" description="Basic residues" evidence="5">
    <location>
        <begin position="722"/>
        <end position="733"/>
    </location>
</feature>
<evidence type="ECO:0000313" key="8">
    <source>
        <dbReference type="Proteomes" id="UP000235388"/>
    </source>
</evidence>
<dbReference type="CDD" id="cd12226">
    <property type="entry name" value="RRM_NOL8"/>
    <property type="match status" value="1"/>
</dbReference>
<dbReference type="PANTHER" id="PTHR48029">
    <property type="entry name" value="NUCLEOLAR PROTEIN 8"/>
    <property type="match status" value="1"/>
</dbReference>
<dbReference type="SMART" id="SM00360">
    <property type="entry name" value="RRM"/>
    <property type="match status" value="1"/>
</dbReference>
<feature type="compositionally biased region" description="Low complexity" evidence="5">
    <location>
        <begin position="432"/>
        <end position="457"/>
    </location>
</feature>
<accession>A0A2N5SCV5</accession>
<name>A0A2N5SCV5_9BASI</name>
<feature type="compositionally biased region" description="Basic and acidic residues" evidence="5">
    <location>
        <begin position="371"/>
        <end position="383"/>
    </location>
</feature>
<feature type="compositionally biased region" description="Polar residues" evidence="5">
    <location>
        <begin position="282"/>
        <end position="291"/>
    </location>
</feature>
<feature type="compositionally biased region" description="Low complexity" evidence="5">
    <location>
        <begin position="416"/>
        <end position="425"/>
    </location>
</feature>
<dbReference type="PANTHER" id="PTHR48029:SF1">
    <property type="entry name" value="NUCLEOLAR PROTEIN 8"/>
    <property type="match status" value="1"/>
</dbReference>
<dbReference type="InterPro" id="IPR035979">
    <property type="entry name" value="RBD_domain_sf"/>
</dbReference>
<comment type="subcellular location">
    <subcellularLocation>
        <location evidence="1">Nucleus</location>
        <location evidence="1">Nucleolus</location>
    </subcellularLocation>
</comment>
<keyword evidence="3" id="KW-0539">Nucleus</keyword>
<reference evidence="7 8" key="1">
    <citation type="submission" date="2017-11" db="EMBL/GenBank/DDBJ databases">
        <title>De novo assembly and phasing of dikaryotic genomes from two isolates of Puccinia coronata f. sp. avenae, the causal agent of oat crown rust.</title>
        <authorList>
            <person name="Miller M.E."/>
            <person name="Zhang Y."/>
            <person name="Omidvar V."/>
            <person name="Sperschneider J."/>
            <person name="Schwessinger B."/>
            <person name="Raley C."/>
            <person name="Palmer J.M."/>
            <person name="Garnica D."/>
            <person name="Upadhyaya N."/>
            <person name="Rathjen J."/>
            <person name="Taylor J.M."/>
            <person name="Park R.F."/>
            <person name="Dodds P.N."/>
            <person name="Hirsch C.D."/>
            <person name="Kianian S.F."/>
            <person name="Figueroa M."/>
        </authorList>
    </citation>
    <scope>NUCLEOTIDE SEQUENCE [LARGE SCALE GENOMIC DNA]</scope>
    <source>
        <strain evidence="7">12NC29</strain>
    </source>
</reference>
<feature type="compositionally biased region" description="Basic and acidic residues" evidence="5">
    <location>
        <begin position="704"/>
        <end position="716"/>
    </location>
</feature>